<sequence length="159" mass="16549">MKLALTGLLLAAAAFCLALGITLPLLEMERLFVLTDRPSLIDVVAGLWNSGDPLLAAIIALASIVFPAAKIAALHVSAALAATPPDRHPAWARPLDRAVGIFTKWSMLDVMLVALAIFAARTSGLATAISQPGLWFFAGSALASAVAAWLLTPTPKQPS</sequence>
<dbReference type="Pfam" id="PF04403">
    <property type="entry name" value="PqiA"/>
    <property type="match status" value="1"/>
</dbReference>
<gene>
    <name evidence="2" type="ORF">DEM25_015930</name>
</gene>
<feature type="transmembrane region" description="Helical" evidence="1">
    <location>
        <begin position="54"/>
        <end position="80"/>
    </location>
</feature>
<comment type="caution">
    <text evidence="2">The sequence shown here is derived from an EMBL/GenBank/DDBJ whole genome shotgun (WGS) entry which is preliminary data.</text>
</comment>
<proteinExistence type="predicted"/>
<keyword evidence="3" id="KW-1185">Reference proteome</keyword>
<keyword evidence="1" id="KW-0812">Transmembrane</keyword>
<organism evidence="2 3">
    <name type="scientific">Oceaniradius stylonematis</name>
    <dbReference type="NCBI Taxonomy" id="2184161"/>
    <lineage>
        <taxon>Bacteria</taxon>
        <taxon>Pseudomonadati</taxon>
        <taxon>Pseudomonadota</taxon>
        <taxon>Alphaproteobacteria</taxon>
        <taxon>Hyphomicrobiales</taxon>
        <taxon>Ahrensiaceae</taxon>
        <taxon>Oceaniradius</taxon>
    </lineage>
</organism>
<dbReference type="Proteomes" id="UP000246132">
    <property type="component" value="Unassembled WGS sequence"/>
</dbReference>
<name>A0A3A8AH92_9HYPH</name>
<evidence type="ECO:0000256" key="1">
    <source>
        <dbReference type="SAM" id="Phobius"/>
    </source>
</evidence>
<dbReference type="RefSeq" id="WP_109767592.1">
    <property type="nucleotide sequence ID" value="NZ_CP159474.1"/>
</dbReference>
<accession>A0A3A8AH92</accession>
<evidence type="ECO:0000313" key="2">
    <source>
        <dbReference type="EMBL" id="RKF06034.1"/>
    </source>
</evidence>
<reference evidence="2 3" key="1">
    <citation type="journal article" date="2018" name="Int. J. Syst. Bacteriol.">
        <title>Oceaniradius stylonemae gen. nov., sp. nov., isolated from a red alga, Stylonema cornu-cervi.</title>
        <authorList>
            <person name="Jeong S."/>
        </authorList>
    </citation>
    <scope>NUCLEOTIDE SEQUENCE [LARGE SCALE GENOMIC DNA]</scope>
    <source>
        <strain evidence="2 3">StC1</strain>
    </source>
</reference>
<evidence type="ECO:0000313" key="3">
    <source>
        <dbReference type="Proteomes" id="UP000246132"/>
    </source>
</evidence>
<protein>
    <submittedName>
        <fullName evidence="2">Paraquat-inducible protein A</fullName>
    </submittedName>
</protein>
<dbReference type="EMBL" id="QFWV02000008">
    <property type="protein sequence ID" value="RKF06034.1"/>
    <property type="molecule type" value="Genomic_DNA"/>
</dbReference>
<keyword evidence="1" id="KW-0472">Membrane</keyword>
<feature type="transmembrane region" description="Helical" evidence="1">
    <location>
        <begin position="101"/>
        <end position="120"/>
    </location>
</feature>
<keyword evidence="1" id="KW-1133">Transmembrane helix</keyword>
<feature type="transmembrane region" description="Helical" evidence="1">
    <location>
        <begin position="132"/>
        <end position="151"/>
    </location>
</feature>
<dbReference type="OrthoDB" id="5372500at2"/>
<dbReference type="AlphaFoldDB" id="A0A3A8AH92"/>
<dbReference type="InterPro" id="IPR007498">
    <property type="entry name" value="PqiA-like"/>
</dbReference>